<dbReference type="SMART" id="SM00028">
    <property type="entry name" value="TPR"/>
    <property type="match status" value="8"/>
</dbReference>
<gene>
    <name evidence="3" type="ORF">HK57_00402</name>
</gene>
<dbReference type="InterPro" id="IPR000845">
    <property type="entry name" value="Nucleoside_phosphorylase_d"/>
</dbReference>
<dbReference type="Pfam" id="PF01048">
    <property type="entry name" value="PNP_UDP_1"/>
    <property type="match status" value="1"/>
</dbReference>
<dbReference type="Proteomes" id="UP000053475">
    <property type="component" value="Unassembled WGS sequence"/>
</dbReference>
<dbReference type="PANTHER" id="PTHR46082:SF11">
    <property type="entry name" value="AAA+ ATPASE DOMAIN-CONTAINING PROTEIN-RELATED"/>
    <property type="match status" value="1"/>
</dbReference>
<keyword evidence="1" id="KW-0802">TPR repeat</keyword>
<name>A0A0C1E6N4_ASPUT</name>
<proteinExistence type="predicted"/>
<evidence type="ECO:0000313" key="3">
    <source>
        <dbReference type="EMBL" id="KIA75788.1"/>
    </source>
</evidence>
<dbReference type="InterPro" id="IPR053137">
    <property type="entry name" value="NLR-like"/>
</dbReference>
<evidence type="ECO:0000313" key="4">
    <source>
        <dbReference type="Proteomes" id="UP000053475"/>
    </source>
</evidence>
<dbReference type="Gene3D" id="1.25.40.10">
    <property type="entry name" value="Tetratricopeptide repeat domain"/>
    <property type="match status" value="3"/>
</dbReference>
<dbReference type="InterPro" id="IPR011990">
    <property type="entry name" value="TPR-like_helical_dom_sf"/>
</dbReference>
<feature type="repeat" description="TPR" evidence="1">
    <location>
        <begin position="609"/>
        <end position="642"/>
    </location>
</feature>
<comment type="caution">
    <text evidence="3">The sequence shown here is derived from an EMBL/GenBank/DDBJ whole genome shotgun (WGS) entry which is preliminary data.</text>
</comment>
<dbReference type="InterPro" id="IPR019734">
    <property type="entry name" value="TPR_rpt"/>
</dbReference>
<dbReference type="EMBL" id="JOMC01000036">
    <property type="protein sequence ID" value="KIA75788.1"/>
    <property type="molecule type" value="Genomic_DNA"/>
</dbReference>
<evidence type="ECO:0000259" key="2">
    <source>
        <dbReference type="Pfam" id="PF01048"/>
    </source>
</evidence>
<feature type="domain" description="Nucleoside phosphorylase" evidence="2">
    <location>
        <begin position="14"/>
        <end position="290"/>
    </location>
</feature>
<accession>A0A0C1E6N4</accession>
<dbReference type="Gene3D" id="3.40.50.1580">
    <property type="entry name" value="Nucleoside phosphorylase domain"/>
    <property type="match status" value="1"/>
</dbReference>
<sequence length="911" mass="100711">MPAMKKLSPDSYTVGWICALSLELTAAKAMLDETHSNPRQQPSDLNTYTVGEVSGHNVVIAPLPTGVYGTTSASFVTASLLSTFPSIRFVLMVGIGGGVPSQGVDIRLGDVVVSKPTGAHGGVIQYDYGKTVMDGQLQRTGSLNKPPPALLTALAELQSRYMAGEGRIADVLDAATRNPKLSLFQQPDSQTDLLFEAEYDHADKNTSCDTCDKHRLVPRKARSSEGPEVHYGLIASGNQVMKHGRTRDRVAKETGILCFEMEAAGLMDHVPCLVIRGICDYSDSHKSKEWQGYAALTAAAYTKELLAVAPVVGTPTAHSLEQTDNTYIGYMYNLSSWSALPQPLVPRLELEDIKAHPITQGGQRNANGLLGWLSHSHPAQAPSVITTPVRSAQANELLQWTLQTPSTLPPLSYATQSLVQVEKTAGHSVQDHDASASLQGLLQPKTFATTQRTNATQSAFYRERPQDRLRRFITSQHTEPSLSQPIQSLIRPETKVQLSRQARDTLHSNFQKVLQETARPFKPEDASSLGVLFLEQGDAVEAERKFREAIRGFEDARIPVDEIKAALQTVENLGVAYMYQDKWDDAQLHLSRALSGLERMFGAAHDSTIRALNNIGLLYLKQGRLSDAERIFERAIKSDVSSTGVSQSTYRTLSNIGMLYCTQGRWDEAEKMLRTALRGFGDSQKRADVSTLRTLNCLGILYWNQGKRVQAKDMYIRALEGYEKLLGADHVTTLRTVNCLGILFWNQGNRTEAEKLFQQALRGLEKALGLDHTSTLHIINNLGILYWSQGMLPEAHKMYERAKRGLTERLGRGHPSTLCVVNNMANLYMSEDNLFEAEELYQRALSGFEKVFGRFHSSTAHVAMNLGNLYLNQGKLREAEEMCARAETTGGDLPTRPMHEMINAAFALIDY</sequence>
<dbReference type="AlphaFoldDB" id="A0A0C1E6N4"/>
<dbReference type="PROSITE" id="PS50005">
    <property type="entry name" value="TPR"/>
    <property type="match status" value="1"/>
</dbReference>
<protein>
    <recommendedName>
        <fullName evidence="2">Nucleoside phosphorylase domain-containing protein</fullName>
    </recommendedName>
</protein>
<reference evidence="3 4" key="1">
    <citation type="submission" date="2014-11" db="EMBL/GenBank/DDBJ databases">
        <title>Genomics derived discovery of secondary metabolites biosynthetic gene clusters in Aspergillus ustus.</title>
        <authorList>
            <person name="Pi B."/>
            <person name="Dai F."/>
            <person name="Song X."/>
            <person name="Zhu C."/>
            <person name="Li H."/>
            <person name="Yu D."/>
        </authorList>
    </citation>
    <scope>NUCLEOTIDE SEQUENCE [LARGE SCALE GENOMIC DNA]</scope>
    <source>
        <strain evidence="3 4">3.3904</strain>
    </source>
</reference>
<dbReference type="GO" id="GO:0009116">
    <property type="term" value="P:nucleoside metabolic process"/>
    <property type="evidence" value="ECO:0007669"/>
    <property type="project" value="InterPro"/>
</dbReference>
<dbReference type="SUPFAM" id="SSF48452">
    <property type="entry name" value="TPR-like"/>
    <property type="match status" value="2"/>
</dbReference>
<dbReference type="InterPro" id="IPR035994">
    <property type="entry name" value="Nucleoside_phosphorylase_sf"/>
</dbReference>
<organism evidence="3 4">
    <name type="scientific">Aspergillus ustus</name>
    <dbReference type="NCBI Taxonomy" id="40382"/>
    <lineage>
        <taxon>Eukaryota</taxon>
        <taxon>Fungi</taxon>
        <taxon>Dikarya</taxon>
        <taxon>Ascomycota</taxon>
        <taxon>Pezizomycotina</taxon>
        <taxon>Eurotiomycetes</taxon>
        <taxon>Eurotiomycetidae</taxon>
        <taxon>Eurotiales</taxon>
        <taxon>Aspergillaceae</taxon>
        <taxon>Aspergillus</taxon>
        <taxon>Aspergillus subgen. Nidulantes</taxon>
    </lineage>
</organism>
<dbReference type="Pfam" id="PF13374">
    <property type="entry name" value="TPR_10"/>
    <property type="match status" value="2"/>
</dbReference>
<keyword evidence="4" id="KW-1185">Reference proteome</keyword>
<dbReference type="PANTHER" id="PTHR46082">
    <property type="entry name" value="ATP/GTP-BINDING PROTEIN-RELATED"/>
    <property type="match status" value="1"/>
</dbReference>
<dbReference type="Pfam" id="PF13424">
    <property type="entry name" value="TPR_12"/>
    <property type="match status" value="3"/>
</dbReference>
<dbReference type="SUPFAM" id="SSF53167">
    <property type="entry name" value="Purine and uridine phosphorylases"/>
    <property type="match status" value="1"/>
</dbReference>
<dbReference type="GO" id="GO:0003824">
    <property type="term" value="F:catalytic activity"/>
    <property type="evidence" value="ECO:0007669"/>
    <property type="project" value="InterPro"/>
</dbReference>
<evidence type="ECO:0000256" key="1">
    <source>
        <dbReference type="PROSITE-ProRule" id="PRU00339"/>
    </source>
</evidence>